<feature type="compositionally biased region" description="Polar residues" evidence="1">
    <location>
        <begin position="74"/>
        <end position="89"/>
    </location>
</feature>
<evidence type="ECO:0000313" key="2">
    <source>
        <dbReference type="EMBL" id="VEL14688.1"/>
    </source>
</evidence>
<dbReference type="EMBL" id="CAAALY010022000">
    <property type="protein sequence ID" value="VEL14688.1"/>
    <property type="molecule type" value="Genomic_DNA"/>
</dbReference>
<keyword evidence="3" id="KW-1185">Reference proteome</keyword>
<evidence type="ECO:0000313" key="3">
    <source>
        <dbReference type="Proteomes" id="UP000784294"/>
    </source>
</evidence>
<feature type="region of interest" description="Disordered" evidence="1">
    <location>
        <begin position="74"/>
        <end position="99"/>
    </location>
</feature>
<reference evidence="2" key="1">
    <citation type="submission" date="2018-11" db="EMBL/GenBank/DDBJ databases">
        <authorList>
            <consortium name="Pathogen Informatics"/>
        </authorList>
    </citation>
    <scope>NUCLEOTIDE SEQUENCE</scope>
</reference>
<organism evidence="2 3">
    <name type="scientific">Protopolystoma xenopodis</name>
    <dbReference type="NCBI Taxonomy" id="117903"/>
    <lineage>
        <taxon>Eukaryota</taxon>
        <taxon>Metazoa</taxon>
        <taxon>Spiralia</taxon>
        <taxon>Lophotrochozoa</taxon>
        <taxon>Platyhelminthes</taxon>
        <taxon>Monogenea</taxon>
        <taxon>Polyopisthocotylea</taxon>
        <taxon>Polystomatidea</taxon>
        <taxon>Polystomatidae</taxon>
        <taxon>Protopolystoma</taxon>
    </lineage>
</organism>
<accession>A0A448WLP7</accession>
<comment type="caution">
    <text evidence="2">The sequence shown here is derived from an EMBL/GenBank/DDBJ whole genome shotgun (WGS) entry which is preliminary data.</text>
</comment>
<proteinExistence type="predicted"/>
<protein>
    <submittedName>
        <fullName evidence="2">Uncharacterized protein</fullName>
    </submittedName>
</protein>
<dbReference type="Proteomes" id="UP000784294">
    <property type="component" value="Unassembled WGS sequence"/>
</dbReference>
<gene>
    <name evidence="2" type="ORF">PXEA_LOCUS8128</name>
</gene>
<dbReference type="AlphaFoldDB" id="A0A448WLP7"/>
<name>A0A448WLP7_9PLAT</name>
<sequence>MPIVPSTSPPENVIRKNVTFDPLSLLVAWRSVIALQPNMLAPISSPDEQDPPRENGNFRLVRLHTKKAPILALSQQTEQKSSVWRSDQPPTREEEVASDEEIAPNTFQIAPIGRHQIGMGQK</sequence>
<evidence type="ECO:0000256" key="1">
    <source>
        <dbReference type="SAM" id="MobiDB-lite"/>
    </source>
</evidence>